<organism evidence="1 2">
    <name type="scientific">Chanos chanos</name>
    <name type="common">Milkfish</name>
    <name type="synonym">Mugil chanos</name>
    <dbReference type="NCBI Taxonomy" id="29144"/>
    <lineage>
        <taxon>Eukaryota</taxon>
        <taxon>Metazoa</taxon>
        <taxon>Chordata</taxon>
        <taxon>Craniata</taxon>
        <taxon>Vertebrata</taxon>
        <taxon>Euteleostomi</taxon>
        <taxon>Actinopterygii</taxon>
        <taxon>Neopterygii</taxon>
        <taxon>Teleostei</taxon>
        <taxon>Ostariophysi</taxon>
        <taxon>Gonorynchiformes</taxon>
        <taxon>Chanidae</taxon>
        <taxon>Chanos</taxon>
    </lineage>
</organism>
<protein>
    <submittedName>
        <fullName evidence="2">AFG2-interacting ribosome maturation factor</fullName>
    </submittedName>
</protein>
<dbReference type="InParanoid" id="A0A6J2WP13"/>
<dbReference type="GeneID" id="115825664"/>
<name>A0A6J2WP13_CHACN</name>
<gene>
    <name evidence="2" type="primary">airim</name>
</gene>
<sequence length="202" mass="22971">MSNPALLSLHQLLKQSFRVVEQNHKVWKSVLLECSPLVSSLGNLGEQLRALKNVQVPQTPLGRFPDLQERLHYKLSIAVDTVMGKLGEKLDAFEAVRDAVSKQVSAAFQFYERNTGTLDIACCVNRSAVTPSLADMLEWLQDTDRYYRLQFLKRKNFLQTLKSDDLTLLETAPKRWESLSSPNAEEGISDMLFQVSFFMDSE</sequence>
<dbReference type="PANTHER" id="PTHR16234:SF5">
    <property type="entry name" value="AFG2-INTERACTING RIBOSOME MATURATION FACTOR"/>
    <property type="match status" value="1"/>
</dbReference>
<evidence type="ECO:0000313" key="1">
    <source>
        <dbReference type="Proteomes" id="UP000504632"/>
    </source>
</evidence>
<dbReference type="RefSeq" id="XP_030645312.1">
    <property type="nucleotide sequence ID" value="XM_030789452.1"/>
</dbReference>
<dbReference type="AlphaFoldDB" id="A0A6J2WP13"/>
<dbReference type="GO" id="GO:0005737">
    <property type="term" value="C:cytoplasm"/>
    <property type="evidence" value="ECO:0007669"/>
    <property type="project" value="TreeGrafter"/>
</dbReference>
<keyword evidence="1" id="KW-1185">Reference proteome</keyword>
<accession>A0A6J2WP13</accession>
<dbReference type="CTD" id="54955"/>
<dbReference type="GO" id="GO:0005634">
    <property type="term" value="C:nucleus"/>
    <property type="evidence" value="ECO:0007669"/>
    <property type="project" value="TreeGrafter"/>
</dbReference>
<dbReference type="Proteomes" id="UP000504632">
    <property type="component" value="Chromosome 12"/>
</dbReference>
<dbReference type="OrthoDB" id="6605214at2759"/>
<proteinExistence type="predicted"/>
<dbReference type="Pfam" id="PF15011">
    <property type="entry name" value="CA109-like"/>
    <property type="match status" value="1"/>
</dbReference>
<reference evidence="2" key="1">
    <citation type="submission" date="2025-08" db="UniProtKB">
        <authorList>
            <consortium name="RefSeq"/>
        </authorList>
    </citation>
    <scope>IDENTIFICATION</scope>
</reference>
<evidence type="ECO:0000313" key="2">
    <source>
        <dbReference type="RefSeq" id="XP_030645312.1"/>
    </source>
</evidence>
<dbReference type="PANTHER" id="PTHR16234">
    <property type="entry name" value="SIMILAR TO HYPOTHETICAL PROTEIN FLJ20508"/>
    <property type="match status" value="1"/>
</dbReference>
<dbReference type="FunCoup" id="A0A6J2WP13">
    <property type="interactions" value="1649"/>
</dbReference>
<dbReference type="InterPro" id="IPR029159">
    <property type="entry name" value="CA109-like"/>
</dbReference>